<evidence type="ECO:0000313" key="1">
    <source>
        <dbReference type="EMBL" id="KAG7093179.1"/>
    </source>
</evidence>
<reference evidence="1" key="1">
    <citation type="journal article" date="2021" name="Genome Biol. Evol.">
        <title>The assembled and annotated genome of the fairy-ring fungus Marasmius oreades.</title>
        <authorList>
            <person name="Hiltunen M."/>
            <person name="Ament-Velasquez S.L."/>
            <person name="Johannesson H."/>
        </authorList>
    </citation>
    <scope>NUCLEOTIDE SEQUENCE</scope>
    <source>
        <strain evidence="1">03SP1</strain>
    </source>
</reference>
<proteinExistence type="predicted"/>
<protein>
    <submittedName>
        <fullName evidence="1">Uncharacterized protein</fullName>
    </submittedName>
</protein>
<accession>A0A9P7S0J9</accession>
<keyword evidence="2" id="KW-1185">Reference proteome</keyword>
<gene>
    <name evidence="1" type="ORF">E1B28_006868</name>
</gene>
<dbReference type="AlphaFoldDB" id="A0A9P7S0J9"/>
<dbReference type="SUPFAM" id="SSF52047">
    <property type="entry name" value="RNI-like"/>
    <property type="match status" value="1"/>
</dbReference>
<dbReference type="KEGG" id="more:E1B28_006868"/>
<name>A0A9P7S0J9_9AGAR</name>
<evidence type="ECO:0000313" key="2">
    <source>
        <dbReference type="Proteomes" id="UP001049176"/>
    </source>
</evidence>
<dbReference type="GeneID" id="66075944"/>
<dbReference type="EMBL" id="CM032184">
    <property type="protein sequence ID" value="KAG7093179.1"/>
    <property type="molecule type" value="Genomic_DNA"/>
</dbReference>
<organism evidence="1 2">
    <name type="scientific">Marasmius oreades</name>
    <name type="common">fairy-ring Marasmius</name>
    <dbReference type="NCBI Taxonomy" id="181124"/>
    <lineage>
        <taxon>Eukaryota</taxon>
        <taxon>Fungi</taxon>
        <taxon>Dikarya</taxon>
        <taxon>Basidiomycota</taxon>
        <taxon>Agaricomycotina</taxon>
        <taxon>Agaricomycetes</taxon>
        <taxon>Agaricomycetidae</taxon>
        <taxon>Agaricales</taxon>
        <taxon>Marasmiineae</taxon>
        <taxon>Marasmiaceae</taxon>
        <taxon>Marasmius</taxon>
    </lineage>
</organism>
<dbReference type="OrthoDB" id="2870900at2759"/>
<sequence length="567" mass="64917">MSTFNQLINDGTLAEVLLLIHDSSRDTLFSLLQVSREVHRCTLPLVYRECTFDFTQVISSVSDQSAPPLALKPFSSTRENIDRLFQANFSSVVFQSVRKIVLRSNKAIWAKEAGATANTPYIPSEEDVYEKWSSLVELLSRISLLKELVFDCRERVPLILLETLEIYHPSARLHVENWTRLSLDTKFGDPYEEALARSPCLRSIDVHFITGGPQMNLGEPAFQRILALSPNLESFTYRNTYAGRSCVLYCFGSELEQAASRFLVDLENSVRKDIKTIRWEDSSDLSTSMIERWGKFMNFRTIQTLDLGLVRHPEVLEYIATQKIFEGVRHLSFKLTPNSSSKSVVDREIRLRDATIGFLSSSTRLESLSIVNYSGRIDIVSLLALHGESLRFLSLHDVLVDDTSPPRPVFPIEDLHLIRTSAPQLETLKIDINFTPEGKYESEAYKILGSFLHLRTLNIYYTFKSVSKDFGGRLYWKIVGAPASKLEEINLYLGPQEHEKDRPRRRGYYPTSYPLVEIRNNHESYGHDGDGNKVREVPIVFQMERCERDDMRNYVSITILGHQLPIS</sequence>
<dbReference type="Proteomes" id="UP001049176">
    <property type="component" value="Chromosome 4"/>
</dbReference>
<dbReference type="RefSeq" id="XP_043009649.1">
    <property type="nucleotide sequence ID" value="XM_043151569.1"/>
</dbReference>
<comment type="caution">
    <text evidence="1">The sequence shown here is derived from an EMBL/GenBank/DDBJ whole genome shotgun (WGS) entry which is preliminary data.</text>
</comment>